<feature type="domain" description="Periplasmic binding protein" evidence="5">
    <location>
        <begin position="31"/>
        <end position="284"/>
    </location>
</feature>
<dbReference type="InterPro" id="IPR025997">
    <property type="entry name" value="SBP_2_dom"/>
</dbReference>
<organism evidence="6 7">
    <name type="scientific">Paracoccus aurantius</name>
    <dbReference type="NCBI Taxonomy" id="3073814"/>
    <lineage>
        <taxon>Bacteria</taxon>
        <taxon>Pseudomonadati</taxon>
        <taxon>Pseudomonadota</taxon>
        <taxon>Alphaproteobacteria</taxon>
        <taxon>Rhodobacterales</taxon>
        <taxon>Paracoccaceae</taxon>
        <taxon>Paracoccus</taxon>
    </lineage>
</organism>
<accession>A0ABU2HZW3</accession>
<reference evidence="7" key="1">
    <citation type="submission" date="2023-07" db="EMBL/GenBank/DDBJ databases">
        <title>Paracoccus sp. MBLB3053 whole genome sequence.</title>
        <authorList>
            <person name="Hwang C.Y."/>
            <person name="Cho E.-S."/>
            <person name="Seo M.-J."/>
        </authorList>
    </citation>
    <scope>NUCLEOTIDE SEQUENCE [LARGE SCALE GENOMIC DNA]</scope>
    <source>
        <strain evidence="7">MBLB3053</strain>
    </source>
</reference>
<comment type="similarity">
    <text evidence="2">Belongs to the bacterial solute-binding protein 2 family.</text>
</comment>
<dbReference type="SUPFAM" id="SSF53822">
    <property type="entry name" value="Periplasmic binding protein-like I"/>
    <property type="match status" value="1"/>
</dbReference>
<dbReference type="InterPro" id="IPR028082">
    <property type="entry name" value="Peripla_BP_I"/>
</dbReference>
<evidence type="ECO:0000256" key="2">
    <source>
        <dbReference type="ARBA" id="ARBA00007639"/>
    </source>
</evidence>
<dbReference type="PANTHER" id="PTHR46847">
    <property type="entry name" value="D-ALLOSE-BINDING PERIPLASMIC PROTEIN-RELATED"/>
    <property type="match status" value="1"/>
</dbReference>
<dbReference type="CDD" id="cd01536">
    <property type="entry name" value="PBP1_ABC_sugar_binding-like"/>
    <property type="match status" value="1"/>
</dbReference>
<dbReference type="Proteomes" id="UP001269144">
    <property type="component" value="Unassembled WGS sequence"/>
</dbReference>
<gene>
    <name evidence="6" type="ORF">RGQ15_19940</name>
</gene>
<feature type="signal peptide" evidence="4">
    <location>
        <begin position="1"/>
        <end position="24"/>
    </location>
</feature>
<evidence type="ECO:0000313" key="6">
    <source>
        <dbReference type="EMBL" id="MDS9469834.1"/>
    </source>
</evidence>
<evidence type="ECO:0000313" key="7">
    <source>
        <dbReference type="Proteomes" id="UP001269144"/>
    </source>
</evidence>
<sequence length="323" mass="34134">MKNVIISALALGVLGAAASAQDQAQDQPLTIAVFTKNNTNPAYEAARLAADQVAQEAGATTVHYVPEKPDDIDQQRALIDKMLAGDHPDLVLFVPVHDTKMEPDLHRITSAGLPVVTFVNRIKGDVIAHVGSDDVAVGKAAADRLFAEIGDKGKILAVAGTPAAVTSRQRVEGLEAALAEHPEIELLETLAGMYQREPAHDETLAALARHPEVDAIWTANDVMAYGVIQALKESGRSAEVSGTNGLDEAIAMIKAGEMVASVDFSSFKMACIAARAGLLALDEKPVPADIKIPVSVITAENAAEFDIPLAQRKCPSWQEIVGD</sequence>
<proteinExistence type="inferred from homology"/>
<dbReference type="PANTHER" id="PTHR46847:SF1">
    <property type="entry name" value="D-ALLOSE-BINDING PERIPLASMIC PROTEIN-RELATED"/>
    <property type="match status" value="1"/>
</dbReference>
<dbReference type="RefSeq" id="WP_311162584.1">
    <property type="nucleotide sequence ID" value="NZ_JAVQLW010000004.1"/>
</dbReference>
<dbReference type="Pfam" id="PF13407">
    <property type="entry name" value="Peripla_BP_4"/>
    <property type="match status" value="1"/>
</dbReference>
<evidence type="ECO:0000256" key="1">
    <source>
        <dbReference type="ARBA" id="ARBA00004196"/>
    </source>
</evidence>
<keyword evidence="7" id="KW-1185">Reference proteome</keyword>
<comment type="caution">
    <text evidence="6">The sequence shown here is derived from an EMBL/GenBank/DDBJ whole genome shotgun (WGS) entry which is preliminary data.</text>
</comment>
<keyword evidence="3 4" id="KW-0732">Signal</keyword>
<dbReference type="EMBL" id="JAVQLW010000004">
    <property type="protein sequence ID" value="MDS9469834.1"/>
    <property type="molecule type" value="Genomic_DNA"/>
</dbReference>
<name>A0ABU2HZW3_9RHOB</name>
<evidence type="ECO:0000256" key="4">
    <source>
        <dbReference type="SAM" id="SignalP"/>
    </source>
</evidence>
<comment type="subcellular location">
    <subcellularLocation>
        <location evidence="1">Cell envelope</location>
    </subcellularLocation>
</comment>
<protein>
    <submittedName>
        <fullName evidence="6">Sugar ABC transporter substrate-binding protein</fullName>
    </submittedName>
</protein>
<dbReference type="Gene3D" id="3.40.50.2300">
    <property type="match status" value="2"/>
</dbReference>
<feature type="chain" id="PRO_5046039445" evidence="4">
    <location>
        <begin position="25"/>
        <end position="323"/>
    </location>
</feature>
<evidence type="ECO:0000259" key="5">
    <source>
        <dbReference type="Pfam" id="PF13407"/>
    </source>
</evidence>
<evidence type="ECO:0000256" key="3">
    <source>
        <dbReference type="ARBA" id="ARBA00022729"/>
    </source>
</evidence>